<dbReference type="Proteomes" id="UP001515780">
    <property type="component" value="Unassembled WGS sequence"/>
</dbReference>
<dbReference type="Pfam" id="PF11367">
    <property type="entry name" value="Tail_completion_gp17"/>
    <property type="match status" value="1"/>
</dbReference>
<evidence type="ECO:0000313" key="1">
    <source>
        <dbReference type="EMBL" id="NIG17281.1"/>
    </source>
</evidence>
<accession>A0ABX0RI50</accession>
<keyword evidence="2" id="KW-1185">Reference proteome</keyword>
<comment type="caution">
    <text evidence="1">The sequence shown here is derived from an EMBL/GenBank/DDBJ whole genome shotgun (WGS) entry which is preliminary data.</text>
</comment>
<name>A0ABX0RI50_9GAMM</name>
<dbReference type="RefSeq" id="WP_166718881.1">
    <property type="nucleotide sequence ID" value="NZ_VWXC01000001.1"/>
</dbReference>
<sequence>MTTSAPVFETLFKSADLLALLGPTVMRLYEFGNKPVVPTYPYATYQNYAGDAQQFLGNLPDVDSYSIQFDIYSKDASSLRSIALAMRDAIEPHAYITRWGMQGIDDDSKCYRYSFDVDWMVLR</sequence>
<evidence type="ECO:0000313" key="2">
    <source>
        <dbReference type="Proteomes" id="UP001515780"/>
    </source>
</evidence>
<dbReference type="InterPro" id="IPR021508">
    <property type="entry name" value="Gp17-like"/>
</dbReference>
<proteinExistence type="predicted"/>
<gene>
    <name evidence="1" type="ORF">F3J37_01140</name>
</gene>
<protein>
    <submittedName>
        <fullName evidence="1">DUF3168 domain-containing protein</fullName>
    </submittedName>
</protein>
<organism evidence="1 2">
    <name type="scientific">Candidatus Pantoea communis</name>
    <dbReference type="NCBI Taxonomy" id="2608354"/>
    <lineage>
        <taxon>Bacteria</taxon>
        <taxon>Pseudomonadati</taxon>
        <taxon>Pseudomonadota</taxon>
        <taxon>Gammaproteobacteria</taxon>
        <taxon>Enterobacterales</taxon>
        <taxon>Erwiniaceae</taxon>
        <taxon>Pantoea</taxon>
    </lineage>
</organism>
<reference evidence="1 2" key="1">
    <citation type="journal article" date="2019" name="bioRxiv">
        <title>Bacteria contribute to plant secondary compound degradation in a generalist herbivore system.</title>
        <authorList>
            <person name="Francoeur C.B."/>
            <person name="Khadempour L."/>
            <person name="Moreira-Soto R.D."/>
            <person name="Gotting K."/>
            <person name="Book A.J."/>
            <person name="Pinto-Tomas A.A."/>
            <person name="Keefover-Ring K."/>
            <person name="Currie C.R."/>
        </authorList>
    </citation>
    <scope>NUCLEOTIDE SEQUENCE [LARGE SCALE GENOMIC DNA]</scope>
    <source>
        <strain evidence="1">Al-1710</strain>
    </source>
</reference>
<dbReference type="EMBL" id="VWXC01000001">
    <property type="protein sequence ID" value="NIG17281.1"/>
    <property type="molecule type" value="Genomic_DNA"/>
</dbReference>